<feature type="region of interest" description="Disordered" evidence="1">
    <location>
        <begin position="41"/>
        <end position="80"/>
    </location>
</feature>
<sequence length="277" mass="30753">MDTILLVAEEIHEIGCEAHNHSYATECNIVTCLRSGCHLDKDSSGPGRSDRRNAKTYLYSEDTGRGRENKKERQSPTNRIRSMHKLIAVPEIKHSHTTTAERGSVYWRFLISFMILTSVLMSGCSAKNLGISSSSLMSKELPQSLVIPSSVNKVWDQVVSHAKTVPGGRILAMSPKDRLISWCEKVENWQDLGTDTARAKDAVLAGVAKNPDIFANLVANTGEGVAITTVWIEAMGRRSRVHIRRVTYGDKSFAGMGHSRGDYERSFYRKISTAIAR</sequence>
<gene>
    <name evidence="2" type="ORF">BECKDK2373C_GA0170839_104632</name>
</gene>
<organism evidence="2">
    <name type="scientific">Candidatus Kentrum sp. DK</name>
    <dbReference type="NCBI Taxonomy" id="2126562"/>
    <lineage>
        <taxon>Bacteria</taxon>
        <taxon>Pseudomonadati</taxon>
        <taxon>Pseudomonadota</taxon>
        <taxon>Gammaproteobacteria</taxon>
        <taxon>Candidatus Kentrum</taxon>
    </lineage>
</organism>
<proteinExistence type="predicted"/>
<feature type="compositionally biased region" description="Basic and acidic residues" evidence="1">
    <location>
        <begin position="62"/>
        <end position="74"/>
    </location>
</feature>
<dbReference type="EMBL" id="CAADEY010000046">
    <property type="protein sequence ID" value="VFJ55068.1"/>
    <property type="molecule type" value="Genomic_DNA"/>
</dbReference>
<accession>A0A450SMU6</accession>
<protein>
    <submittedName>
        <fullName evidence="2">Uncharacterized protein</fullName>
    </submittedName>
</protein>
<dbReference type="AlphaFoldDB" id="A0A450SMU6"/>
<name>A0A450SMU6_9GAMM</name>
<reference evidence="2" key="1">
    <citation type="submission" date="2019-02" db="EMBL/GenBank/DDBJ databases">
        <authorList>
            <person name="Gruber-Vodicka R. H."/>
            <person name="Seah K. B. B."/>
        </authorList>
    </citation>
    <scope>NUCLEOTIDE SEQUENCE</scope>
    <source>
        <strain evidence="2">BECK_DK161</strain>
    </source>
</reference>
<evidence type="ECO:0000256" key="1">
    <source>
        <dbReference type="SAM" id="MobiDB-lite"/>
    </source>
</evidence>
<feature type="compositionally biased region" description="Basic and acidic residues" evidence="1">
    <location>
        <begin position="41"/>
        <end position="53"/>
    </location>
</feature>
<evidence type="ECO:0000313" key="2">
    <source>
        <dbReference type="EMBL" id="VFJ55068.1"/>
    </source>
</evidence>